<dbReference type="PANTHER" id="PTHR22617:SF23">
    <property type="entry name" value="CHEMOTAXIS PROTEIN CHEW"/>
    <property type="match status" value="1"/>
</dbReference>
<dbReference type="InterPro" id="IPR036061">
    <property type="entry name" value="CheW-like_dom_sf"/>
</dbReference>
<dbReference type="GO" id="GO:0005829">
    <property type="term" value="C:cytosol"/>
    <property type="evidence" value="ECO:0007669"/>
    <property type="project" value="TreeGrafter"/>
</dbReference>
<dbReference type="PROSITE" id="PS50851">
    <property type="entry name" value="CHEW"/>
    <property type="match status" value="1"/>
</dbReference>
<dbReference type="AlphaFoldDB" id="A0A8I1GA94"/>
<gene>
    <name evidence="3" type="ORF">JDN41_00220</name>
</gene>
<accession>A0A8I1GA94</accession>
<dbReference type="RefSeq" id="WP_037240306.1">
    <property type="nucleotide sequence ID" value="NZ_JAEMUK010000002.1"/>
</dbReference>
<organism evidence="3 4">
    <name type="scientific">Rhodomicrobium udaipurense</name>
    <dbReference type="NCBI Taxonomy" id="1202716"/>
    <lineage>
        <taxon>Bacteria</taxon>
        <taxon>Pseudomonadati</taxon>
        <taxon>Pseudomonadota</taxon>
        <taxon>Alphaproteobacteria</taxon>
        <taxon>Hyphomicrobiales</taxon>
        <taxon>Hyphomicrobiaceae</taxon>
        <taxon>Rhodomicrobium</taxon>
    </lineage>
</organism>
<dbReference type="Proteomes" id="UP000623250">
    <property type="component" value="Unassembled WGS sequence"/>
</dbReference>
<proteinExistence type="predicted"/>
<name>A0A8I1GA94_9HYPH</name>
<sequence>MTEAASAIPRKKSVDGSSSDGASQQFISFSIGGEEYAIDITAVREIRGWSGTTSLPNQPDYVLGVMNLRGTIIPVYDLKLRFGTGATEAAKSKIVIIVAIRDRTVGLLVDAVSDILTIETSEIRPVPEMDRGVVAEFLSGIVSVDGTMVVVLSLEHLFQRDYADASPEIEEASIQ</sequence>
<feature type="domain" description="CheW-like" evidence="2">
    <location>
        <begin position="23"/>
        <end position="163"/>
    </location>
</feature>
<dbReference type="InterPro" id="IPR039315">
    <property type="entry name" value="CheW"/>
</dbReference>
<dbReference type="SUPFAM" id="SSF50341">
    <property type="entry name" value="CheW-like"/>
    <property type="match status" value="1"/>
</dbReference>
<protein>
    <submittedName>
        <fullName evidence="3">Purine-binding chemotaxis protein CheW</fullName>
    </submittedName>
</protein>
<dbReference type="PANTHER" id="PTHR22617">
    <property type="entry name" value="CHEMOTAXIS SENSOR HISTIDINE KINASE-RELATED"/>
    <property type="match status" value="1"/>
</dbReference>
<keyword evidence="4" id="KW-1185">Reference proteome</keyword>
<evidence type="ECO:0000313" key="3">
    <source>
        <dbReference type="EMBL" id="MBJ7541980.1"/>
    </source>
</evidence>
<feature type="region of interest" description="Disordered" evidence="1">
    <location>
        <begin position="1"/>
        <end position="21"/>
    </location>
</feature>
<dbReference type="Pfam" id="PF01584">
    <property type="entry name" value="CheW"/>
    <property type="match status" value="1"/>
</dbReference>
<dbReference type="InterPro" id="IPR002545">
    <property type="entry name" value="CheW-lke_dom"/>
</dbReference>
<evidence type="ECO:0000256" key="1">
    <source>
        <dbReference type="SAM" id="MobiDB-lite"/>
    </source>
</evidence>
<reference evidence="3 4" key="1">
    <citation type="submission" date="2020-12" db="EMBL/GenBank/DDBJ databases">
        <title>Revised draft genomes of Rhodomicrobium vannielii ATCC 17100 and Rhodomicrobium udaipurense JA643.</title>
        <authorList>
            <person name="Conners E.M."/>
            <person name="Davenport E.J."/>
            <person name="Bose A."/>
        </authorList>
    </citation>
    <scope>NUCLEOTIDE SEQUENCE [LARGE SCALE GENOMIC DNA]</scope>
    <source>
        <strain evidence="3 4">JA643</strain>
    </source>
</reference>
<dbReference type="CDD" id="cd00732">
    <property type="entry name" value="CheW"/>
    <property type="match status" value="1"/>
</dbReference>
<dbReference type="SMART" id="SM00260">
    <property type="entry name" value="CheW"/>
    <property type="match status" value="1"/>
</dbReference>
<dbReference type="GO" id="GO:0007165">
    <property type="term" value="P:signal transduction"/>
    <property type="evidence" value="ECO:0007669"/>
    <property type="project" value="InterPro"/>
</dbReference>
<evidence type="ECO:0000259" key="2">
    <source>
        <dbReference type="PROSITE" id="PS50851"/>
    </source>
</evidence>
<dbReference type="Gene3D" id="2.30.30.40">
    <property type="entry name" value="SH3 Domains"/>
    <property type="match status" value="1"/>
</dbReference>
<comment type="caution">
    <text evidence="3">The sequence shown here is derived from an EMBL/GenBank/DDBJ whole genome shotgun (WGS) entry which is preliminary data.</text>
</comment>
<dbReference type="Gene3D" id="2.40.50.180">
    <property type="entry name" value="CheA-289, Domain 4"/>
    <property type="match status" value="1"/>
</dbReference>
<dbReference type="EMBL" id="JAEMUK010000002">
    <property type="protein sequence ID" value="MBJ7541980.1"/>
    <property type="molecule type" value="Genomic_DNA"/>
</dbReference>
<evidence type="ECO:0000313" key="4">
    <source>
        <dbReference type="Proteomes" id="UP000623250"/>
    </source>
</evidence>
<dbReference type="GO" id="GO:0006935">
    <property type="term" value="P:chemotaxis"/>
    <property type="evidence" value="ECO:0007669"/>
    <property type="project" value="InterPro"/>
</dbReference>